<evidence type="ECO:0000256" key="6">
    <source>
        <dbReference type="ARBA" id="ARBA00023237"/>
    </source>
</evidence>
<gene>
    <name evidence="10" type="ORF">ABQJ56_15320</name>
</gene>
<comment type="caution">
    <text evidence="10">The sequence shown here is derived from an EMBL/GenBank/DDBJ whole genome shotgun (WGS) entry which is preliminary data.</text>
</comment>
<dbReference type="SUPFAM" id="SSF53822">
    <property type="entry name" value="Periplasmic binding protein-like I"/>
    <property type="match status" value="1"/>
</dbReference>
<evidence type="ECO:0000256" key="8">
    <source>
        <dbReference type="SAM" id="MobiDB-lite"/>
    </source>
</evidence>
<keyword evidence="3" id="KW-0573">Peptidoglycan synthesis</keyword>
<dbReference type="Gene3D" id="3.40.50.2300">
    <property type="match status" value="2"/>
</dbReference>
<evidence type="ECO:0000256" key="2">
    <source>
        <dbReference type="ARBA" id="ARBA00022960"/>
    </source>
</evidence>
<dbReference type="EMBL" id="JBFOHL010000016">
    <property type="protein sequence ID" value="MEW9625599.1"/>
    <property type="molecule type" value="Genomic_DNA"/>
</dbReference>
<dbReference type="InterPro" id="IPR028082">
    <property type="entry name" value="Peripla_BP_I"/>
</dbReference>
<feature type="compositionally biased region" description="Low complexity" evidence="8">
    <location>
        <begin position="623"/>
        <end position="646"/>
    </location>
</feature>
<feature type="signal peptide" evidence="9">
    <location>
        <begin position="1"/>
        <end position="21"/>
    </location>
</feature>
<dbReference type="CDD" id="cd06339">
    <property type="entry name" value="PBP1_YraM_LppC_lipoprotein-like"/>
    <property type="match status" value="1"/>
</dbReference>
<evidence type="ECO:0000256" key="1">
    <source>
        <dbReference type="ARBA" id="ARBA00022729"/>
    </source>
</evidence>
<reference evidence="10 11" key="1">
    <citation type="submission" date="2024-06" db="EMBL/GenBank/DDBJ databases">
        <authorList>
            <person name="Woo H."/>
        </authorList>
    </citation>
    <scope>NUCLEOTIDE SEQUENCE [LARGE SCALE GENOMIC DNA]</scope>
    <source>
        <strain evidence="10 11">S2-g</strain>
    </source>
</reference>
<dbReference type="PROSITE" id="PS51257">
    <property type="entry name" value="PROKAR_LIPOPROTEIN"/>
    <property type="match status" value="1"/>
</dbReference>
<protein>
    <submittedName>
        <fullName evidence="10">Penicillin-binding protein activator</fullName>
    </submittedName>
</protein>
<dbReference type="PANTHER" id="PTHR38038:SF1">
    <property type="entry name" value="PENICILLIN-BINDING PROTEIN ACTIVATOR LPOA"/>
    <property type="match status" value="1"/>
</dbReference>
<dbReference type="Gene3D" id="1.25.40.10">
    <property type="entry name" value="Tetratricopeptide repeat domain"/>
    <property type="match status" value="1"/>
</dbReference>
<evidence type="ECO:0000256" key="4">
    <source>
        <dbReference type="ARBA" id="ARBA00023136"/>
    </source>
</evidence>
<feature type="region of interest" description="Disordered" evidence="8">
    <location>
        <begin position="620"/>
        <end position="646"/>
    </location>
</feature>
<dbReference type="InterPro" id="IPR011990">
    <property type="entry name" value="TPR-like_helical_dom_sf"/>
</dbReference>
<accession>A0ABV3QSZ1</accession>
<keyword evidence="5" id="KW-0564">Palmitate</keyword>
<dbReference type="Pfam" id="PF04348">
    <property type="entry name" value="LppC"/>
    <property type="match status" value="1"/>
</dbReference>
<feature type="chain" id="PRO_5045296171" evidence="9">
    <location>
        <begin position="22"/>
        <end position="646"/>
    </location>
</feature>
<keyword evidence="4" id="KW-0472">Membrane</keyword>
<evidence type="ECO:0000313" key="10">
    <source>
        <dbReference type="EMBL" id="MEW9625599.1"/>
    </source>
</evidence>
<dbReference type="InterPro" id="IPR007443">
    <property type="entry name" value="LpoA"/>
</dbReference>
<keyword evidence="1 9" id="KW-0732">Signal</keyword>
<organism evidence="10 11">
    <name type="scientific">Rhodanobacter geophilus</name>
    <dbReference type="NCBI Taxonomy" id="3162488"/>
    <lineage>
        <taxon>Bacteria</taxon>
        <taxon>Pseudomonadati</taxon>
        <taxon>Pseudomonadota</taxon>
        <taxon>Gammaproteobacteria</taxon>
        <taxon>Lysobacterales</taxon>
        <taxon>Rhodanobacteraceae</taxon>
        <taxon>Rhodanobacter</taxon>
    </lineage>
</organism>
<keyword evidence="7" id="KW-0449">Lipoprotein</keyword>
<evidence type="ECO:0000256" key="5">
    <source>
        <dbReference type="ARBA" id="ARBA00023139"/>
    </source>
</evidence>
<keyword evidence="11" id="KW-1185">Reference proteome</keyword>
<keyword evidence="6" id="KW-0998">Cell outer membrane</keyword>
<proteinExistence type="predicted"/>
<dbReference type="RefSeq" id="WP_367845889.1">
    <property type="nucleotide sequence ID" value="NZ_JBFOHL010000016.1"/>
</dbReference>
<evidence type="ECO:0000256" key="9">
    <source>
        <dbReference type="SAM" id="SignalP"/>
    </source>
</evidence>
<keyword evidence="2" id="KW-0133">Cell shape</keyword>
<dbReference type="PANTHER" id="PTHR38038">
    <property type="entry name" value="PENICILLIN-BINDING PROTEIN ACTIVATOR LPOA"/>
    <property type="match status" value="1"/>
</dbReference>
<evidence type="ECO:0000313" key="11">
    <source>
        <dbReference type="Proteomes" id="UP001556170"/>
    </source>
</evidence>
<evidence type="ECO:0000256" key="3">
    <source>
        <dbReference type="ARBA" id="ARBA00022984"/>
    </source>
</evidence>
<evidence type="ECO:0000256" key="7">
    <source>
        <dbReference type="ARBA" id="ARBA00023288"/>
    </source>
</evidence>
<name>A0ABV3QSZ1_9GAMM</name>
<sequence>MRLRPVTRPSLPALGPILLLAGTLALSSCVPGNTKPSPAEINAADGAAALVRQGQFDQAAQAYLALAAQYGGHADHYRLQAAEAWREEGRIDDAAPTLAQIKRSNLQGDDAVRFDLLRADLALRHHDAATALRLTTQPTVAVPDKLQVRLFEVRAQAQAGTGDHWGAARTRVQMDDHLQGLDRAENRKQILAELTRLDVASLKQRAAAMKPDDRMLSWTNEALSQLGVTVAQAPATLQQPVGTLLPGAGADVREGYKMPAHVALLLPESGAYEGASEAIRDGFFAAYAESARTHAPRASVRIYDTQGSADGAIKAYQQAASDGAQLVVGPLTRGAVAALFAQPKLSVPVLALNHPDNRQLPASDASEFGLLPETEGAQAADHMIERGLHQAYVVISSDDFAVRAANAFKAELLARGGSVTGMATLPADGTNYANLIASLHLPVTATPASTTPDASAPATSASAMASPTANDTGIFISMRSNQARLLLPQLQIARIALPVFGTSHIYGGSDNPTADGDLNGVEFCDAPWLFDAQPGLPHHDDIATLLPDARDGSARLFAFGMDAWNLVPYLDWLRDHPGSYLPGASGQLTADQFGRIRRVLIWAKFQNGLARPLGGSLQIDDLPAPAGSAPAPASSSEQPAAASPAG</sequence>
<dbReference type="Proteomes" id="UP001556170">
    <property type="component" value="Unassembled WGS sequence"/>
</dbReference>